<dbReference type="SUPFAM" id="SSF48537">
    <property type="entry name" value="Phospholipase C/P1 nuclease"/>
    <property type="match status" value="1"/>
</dbReference>
<evidence type="ECO:0000256" key="1">
    <source>
        <dbReference type="SAM" id="MobiDB-lite"/>
    </source>
</evidence>
<sequence>MIKRLSIFILIISLFFVSSEKTFAYDDKTTHPALTQEIVEFYNLSFSDEKLTDQQKEWIIEGSILEDTAPRWINHFYDPVYKVGWTGEKAGNTPVSFVQIFSRFALSLKKPLSAVEWVNNRLIQQEYRFYQGDRTWKKALGYYADGNLEEAYKTLGYVLHLLEDMSVPDHTRDDTHAQEVSAVTGDEGSPYE</sequence>
<dbReference type="InterPro" id="IPR008947">
    <property type="entry name" value="PLipase_C/P1_nuclease_dom_sf"/>
</dbReference>
<comment type="caution">
    <text evidence="2">The sequence shown here is derived from an EMBL/GenBank/DDBJ whole genome shotgun (WGS) entry which is preliminary data.</text>
</comment>
<dbReference type="GO" id="GO:0016788">
    <property type="term" value="F:hydrolase activity, acting on ester bonds"/>
    <property type="evidence" value="ECO:0007669"/>
    <property type="project" value="InterPro"/>
</dbReference>
<dbReference type="Proteomes" id="UP000228949">
    <property type="component" value="Unassembled WGS sequence"/>
</dbReference>
<feature type="region of interest" description="Disordered" evidence="1">
    <location>
        <begin position="170"/>
        <end position="192"/>
    </location>
</feature>
<protein>
    <submittedName>
        <fullName evidence="2">Uncharacterized protein</fullName>
    </submittedName>
</protein>
<gene>
    <name evidence="2" type="ORF">COS61_00475</name>
</gene>
<dbReference type="AlphaFoldDB" id="A0A2M7B646"/>
<reference evidence="3" key="1">
    <citation type="submission" date="2017-09" db="EMBL/GenBank/DDBJ databases">
        <title>Depth-based differentiation of microbial function through sediment-hosted aquifers and enrichment of novel symbionts in the deep terrestrial subsurface.</title>
        <authorList>
            <person name="Probst A.J."/>
            <person name="Ladd B."/>
            <person name="Jarett J.K."/>
            <person name="Geller-Mcgrath D.E."/>
            <person name="Sieber C.M.K."/>
            <person name="Emerson J.B."/>
            <person name="Anantharaman K."/>
            <person name="Thomas B.C."/>
            <person name="Malmstrom R."/>
            <person name="Stieglmeier M."/>
            <person name="Klingl A."/>
            <person name="Woyke T."/>
            <person name="Ryan C.M."/>
            <person name="Banfield J.F."/>
        </authorList>
    </citation>
    <scope>NUCLEOTIDE SEQUENCE [LARGE SCALE GENOMIC DNA]</scope>
</reference>
<name>A0A2M7B646_9BACT</name>
<dbReference type="Gene3D" id="1.10.575.10">
    <property type="entry name" value="P1 Nuclease"/>
    <property type="match status" value="1"/>
</dbReference>
<organism evidence="2 3">
    <name type="scientific">Candidatus Wolfebacteria bacterium CG03_land_8_20_14_0_80_40_12</name>
    <dbReference type="NCBI Taxonomy" id="1975069"/>
    <lineage>
        <taxon>Bacteria</taxon>
        <taxon>Candidatus Wolfeibacteriota</taxon>
    </lineage>
</organism>
<proteinExistence type="predicted"/>
<evidence type="ECO:0000313" key="3">
    <source>
        <dbReference type="Proteomes" id="UP000228949"/>
    </source>
</evidence>
<evidence type="ECO:0000313" key="2">
    <source>
        <dbReference type="EMBL" id="PIU98601.1"/>
    </source>
</evidence>
<accession>A0A2M7B646</accession>
<dbReference type="EMBL" id="PEVJ01000013">
    <property type="protein sequence ID" value="PIU98601.1"/>
    <property type="molecule type" value="Genomic_DNA"/>
</dbReference>
<feature type="non-terminal residue" evidence="2">
    <location>
        <position position="192"/>
    </location>
</feature>